<dbReference type="InterPro" id="IPR023650">
    <property type="entry name" value="Beta-lactam_class-A_AS"/>
</dbReference>
<feature type="chain" id="PRO_5019134082" description="Beta-lactamase" evidence="7">
    <location>
        <begin position="33"/>
        <end position="311"/>
    </location>
</feature>
<dbReference type="EC" id="3.5.2.6" evidence="2 6"/>
<evidence type="ECO:0000256" key="7">
    <source>
        <dbReference type="SAM" id="SignalP"/>
    </source>
</evidence>
<dbReference type="InterPro" id="IPR012338">
    <property type="entry name" value="Beta-lactam/transpept-like"/>
</dbReference>
<evidence type="ECO:0000256" key="2">
    <source>
        <dbReference type="ARBA" id="ARBA00012865"/>
    </source>
</evidence>
<dbReference type="NCBIfam" id="NF033103">
    <property type="entry name" value="bla_class_A"/>
    <property type="match status" value="1"/>
</dbReference>
<name>A0A417YFW8_9BACI</name>
<organism evidence="9 10">
    <name type="scientific">Oceanobacillus profundus</name>
    <dbReference type="NCBI Taxonomy" id="372463"/>
    <lineage>
        <taxon>Bacteria</taxon>
        <taxon>Bacillati</taxon>
        <taxon>Bacillota</taxon>
        <taxon>Bacilli</taxon>
        <taxon>Bacillales</taxon>
        <taxon>Bacillaceae</taxon>
        <taxon>Oceanobacillus</taxon>
    </lineage>
</organism>
<dbReference type="Gene3D" id="3.40.710.10">
    <property type="entry name" value="DD-peptidase/beta-lactamase superfamily"/>
    <property type="match status" value="1"/>
</dbReference>
<comment type="catalytic activity">
    <reaction evidence="6">
        <text>a beta-lactam + H2O = a substituted beta-amino acid</text>
        <dbReference type="Rhea" id="RHEA:20401"/>
        <dbReference type="ChEBI" id="CHEBI:15377"/>
        <dbReference type="ChEBI" id="CHEBI:35627"/>
        <dbReference type="ChEBI" id="CHEBI:140347"/>
        <dbReference type="EC" id="3.5.2.6"/>
    </reaction>
</comment>
<dbReference type="InterPro" id="IPR000871">
    <property type="entry name" value="Beta-lactam_class-A"/>
</dbReference>
<feature type="domain" description="Beta-lactamase class A catalytic" evidence="8">
    <location>
        <begin position="69"/>
        <end position="284"/>
    </location>
</feature>
<evidence type="ECO:0000313" key="9">
    <source>
        <dbReference type="EMBL" id="RHW31648.1"/>
    </source>
</evidence>
<evidence type="ECO:0000256" key="1">
    <source>
        <dbReference type="ARBA" id="ARBA00009009"/>
    </source>
</evidence>
<dbReference type="InterPro" id="IPR058139">
    <property type="entry name" value="BlaC_bacilli"/>
</dbReference>
<evidence type="ECO:0000256" key="6">
    <source>
        <dbReference type="RuleBase" id="RU361140"/>
    </source>
</evidence>
<accession>A0A417YFW8</accession>
<keyword evidence="3 7" id="KW-0732">Signal</keyword>
<dbReference type="Pfam" id="PF13354">
    <property type="entry name" value="Beta-lactamase2"/>
    <property type="match status" value="1"/>
</dbReference>
<evidence type="ECO:0000313" key="10">
    <source>
        <dbReference type="Proteomes" id="UP000285456"/>
    </source>
</evidence>
<keyword evidence="5 6" id="KW-0046">Antibiotic resistance</keyword>
<dbReference type="InterPro" id="IPR045155">
    <property type="entry name" value="Beta-lactam_cat"/>
</dbReference>
<dbReference type="Proteomes" id="UP000285456">
    <property type="component" value="Unassembled WGS sequence"/>
</dbReference>
<dbReference type="AlphaFoldDB" id="A0A417YFW8"/>
<dbReference type="NCBIfam" id="NF012167">
    <property type="entry name" value="classA_firm"/>
    <property type="match status" value="1"/>
</dbReference>
<gene>
    <name evidence="9" type="primary">bla</name>
    <name evidence="9" type="ORF">D1B32_13080</name>
</gene>
<dbReference type="PRINTS" id="PR00118">
    <property type="entry name" value="BLACTAMASEA"/>
</dbReference>
<dbReference type="PROSITE" id="PS00146">
    <property type="entry name" value="BETA_LACTAMASE_A"/>
    <property type="match status" value="1"/>
</dbReference>
<evidence type="ECO:0000256" key="4">
    <source>
        <dbReference type="ARBA" id="ARBA00022801"/>
    </source>
</evidence>
<sequence>MKKRFSMVYSMGKSKFMLAICLMAMVALIGCAKETDSSESMSQSNNEETNQTTDNDFAQLEKEFDAKLGVYALDTGSGKIIDYQADERFAYTSTFKPLAAGAVLKQNSFEELNETVTYTEDDLVTYSPITEKHVDTGMNLLEISEAAIRYSDNTAGNLLFNELGGPDGLEKAMREIGDNVINSDRTETNLNEAKPGDVRDTSTPKALATSLQAFALDDQLLSESKQDMLLEWLKTNTTGDTLIRAGVPEDWTVGDKSGAGGYGTRNDIGIVWPPDREPIVIAILSNRDTEDAEYNDDLIKQATEITVDALK</sequence>
<evidence type="ECO:0000256" key="3">
    <source>
        <dbReference type="ARBA" id="ARBA00022729"/>
    </source>
</evidence>
<dbReference type="SUPFAM" id="SSF56601">
    <property type="entry name" value="beta-lactamase/transpeptidase-like"/>
    <property type="match status" value="1"/>
</dbReference>
<comment type="caution">
    <text evidence="9">The sequence shown here is derived from an EMBL/GenBank/DDBJ whole genome shotgun (WGS) entry which is preliminary data.</text>
</comment>
<dbReference type="GO" id="GO:0046677">
    <property type="term" value="P:response to antibiotic"/>
    <property type="evidence" value="ECO:0007669"/>
    <property type="project" value="UniProtKB-UniRule"/>
</dbReference>
<dbReference type="EMBL" id="QWEH01000008">
    <property type="protein sequence ID" value="RHW31648.1"/>
    <property type="molecule type" value="Genomic_DNA"/>
</dbReference>
<reference evidence="9 10" key="1">
    <citation type="journal article" date="2007" name="Int. J. Syst. Evol. Microbiol.">
        <title>Oceanobacillus profundus sp. nov., isolated from a deep-sea sediment core.</title>
        <authorList>
            <person name="Kim Y.G."/>
            <person name="Choi D.H."/>
            <person name="Hyun S."/>
            <person name="Cho B.C."/>
        </authorList>
    </citation>
    <scope>NUCLEOTIDE SEQUENCE [LARGE SCALE GENOMIC DNA]</scope>
    <source>
        <strain evidence="9 10">DSM 18246</strain>
    </source>
</reference>
<dbReference type="PANTHER" id="PTHR35333:SF3">
    <property type="entry name" value="BETA-LACTAMASE-TYPE TRANSPEPTIDASE FOLD CONTAINING PROTEIN"/>
    <property type="match status" value="1"/>
</dbReference>
<dbReference type="OrthoDB" id="9784149at2"/>
<evidence type="ECO:0000259" key="8">
    <source>
        <dbReference type="Pfam" id="PF13354"/>
    </source>
</evidence>
<proteinExistence type="inferred from homology"/>
<evidence type="ECO:0000256" key="5">
    <source>
        <dbReference type="ARBA" id="ARBA00023251"/>
    </source>
</evidence>
<keyword evidence="4 6" id="KW-0378">Hydrolase</keyword>
<dbReference type="GO" id="GO:0008800">
    <property type="term" value="F:beta-lactamase activity"/>
    <property type="evidence" value="ECO:0007669"/>
    <property type="project" value="UniProtKB-UniRule"/>
</dbReference>
<comment type="similarity">
    <text evidence="1 6">Belongs to the class-A beta-lactamase family.</text>
</comment>
<dbReference type="PANTHER" id="PTHR35333">
    <property type="entry name" value="BETA-LACTAMASE"/>
    <property type="match status" value="1"/>
</dbReference>
<dbReference type="PROSITE" id="PS51257">
    <property type="entry name" value="PROKAR_LIPOPROTEIN"/>
    <property type="match status" value="1"/>
</dbReference>
<protein>
    <recommendedName>
        <fullName evidence="2 6">Beta-lactamase</fullName>
        <ecNumber evidence="2 6">3.5.2.6</ecNumber>
    </recommendedName>
</protein>
<keyword evidence="10" id="KW-1185">Reference proteome</keyword>
<dbReference type="GO" id="GO:0030655">
    <property type="term" value="P:beta-lactam antibiotic catabolic process"/>
    <property type="evidence" value="ECO:0007669"/>
    <property type="project" value="InterPro"/>
</dbReference>
<feature type="signal peptide" evidence="7">
    <location>
        <begin position="1"/>
        <end position="32"/>
    </location>
</feature>